<evidence type="ECO:0000259" key="6">
    <source>
        <dbReference type="Pfam" id="PF01103"/>
    </source>
</evidence>
<dbReference type="GO" id="GO:0045040">
    <property type="term" value="P:protein insertion into mitochondrial outer membrane"/>
    <property type="evidence" value="ECO:0007669"/>
    <property type="project" value="TreeGrafter"/>
</dbReference>
<dbReference type="PANTHER" id="PTHR12815">
    <property type="entry name" value="SORTING AND ASSEMBLY MACHINERY SAMM50 PROTEIN FAMILY MEMBER"/>
    <property type="match status" value="1"/>
</dbReference>
<dbReference type="STRING" id="103827.A0A158RCE5"/>
<dbReference type="EMBL" id="UYYF01004496">
    <property type="protein sequence ID" value="VDN04780.1"/>
    <property type="molecule type" value="Genomic_DNA"/>
</dbReference>
<evidence type="ECO:0000256" key="1">
    <source>
        <dbReference type="ARBA" id="ARBA00004374"/>
    </source>
</evidence>
<feature type="domain" description="Bacterial surface antigen (D15)" evidence="6">
    <location>
        <begin position="129"/>
        <end position="437"/>
    </location>
</feature>
<dbReference type="GO" id="GO:0033108">
    <property type="term" value="P:mitochondrial respiratory chain complex assembly"/>
    <property type="evidence" value="ECO:0007669"/>
    <property type="project" value="TreeGrafter"/>
</dbReference>
<dbReference type="InterPro" id="IPR000184">
    <property type="entry name" value="Bac_surfAg_D15"/>
</dbReference>
<dbReference type="WBParaSite" id="TCLT_0000734701-mRNA-1">
    <property type="protein sequence ID" value="TCLT_0000734701-mRNA-1"/>
    <property type="gene ID" value="TCLT_0000734701"/>
</dbReference>
<evidence type="ECO:0000256" key="5">
    <source>
        <dbReference type="ARBA" id="ARBA00023136"/>
    </source>
</evidence>
<dbReference type="OMA" id="SGIWRQI"/>
<keyword evidence="5" id="KW-0472">Membrane</keyword>
<dbReference type="AlphaFoldDB" id="A0A158RCE5"/>
<sequence>MSTKDSKAYYSADVLYGKCDKQPAVVETVQFHGIKATKRDALLKEIAHLYSVSTLPELIRCCNLAARHFQEVGLLESVTPLIDSVNGKSGKYVINFIVKEPKMFNLSVKAGMTSRGDADYSLNASKESFGGRGESLNASYAYTFKRDETFNISMSKPFLGWQKYSNLGFSLYRSFTNLPWSLSETKENGLVLQYNGQLWDRKIQHNIKLNTIWRKFCPTEKTAFAVREYAGYTMKCSAENSLAYDTRDRPILSTKGVLLKFTQEYAGFLGDATFLKYQITAQAATKLLMGLLLSASCQFSIIHSLPNRSLHLLDRLYAGGPFDVRGFSWNTIGDRVDGSSCVGGAASTIGVIHLYRPLFPPEMIYAHAFVAGGTVASVHSRQRFRDMLDTVRVSTGLGLTFLFKNFIRIELNYTLPLRYMSGDQCSPSFQFGAGLNFL</sequence>
<gene>
    <name evidence="7" type="ORF">TCLT_LOCUS7336</name>
</gene>
<dbReference type="Proteomes" id="UP000276776">
    <property type="component" value="Unassembled WGS sequence"/>
</dbReference>
<evidence type="ECO:0000256" key="3">
    <source>
        <dbReference type="ARBA" id="ARBA00022452"/>
    </source>
</evidence>
<evidence type="ECO:0000313" key="7">
    <source>
        <dbReference type="EMBL" id="VDN04780.1"/>
    </source>
</evidence>
<dbReference type="OrthoDB" id="1724197at2759"/>
<evidence type="ECO:0000313" key="8">
    <source>
        <dbReference type="Proteomes" id="UP000276776"/>
    </source>
</evidence>
<protein>
    <submittedName>
        <fullName evidence="9">Bac_surface_Ag domain-containing protein</fullName>
    </submittedName>
</protein>
<comment type="similarity">
    <text evidence="2">Belongs to the SAM50/omp85 family.</text>
</comment>
<dbReference type="InterPro" id="IPR039910">
    <property type="entry name" value="D15-like"/>
</dbReference>
<evidence type="ECO:0000256" key="4">
    <source>
        <dbReference type="ARBA" id="ARBA00022692"/>
    </source>
</evidence>
<dbReference type="Pfam" id="PF01103">
    <property type="entry name" value="Omp85"/>
    <property type="match status" value="1"/>
</dbReference>
<reference evidence="7 8" key="2">
    <citation type="submission" date="2018-11" db="EMBL/GenBank/DDBJ databases">
        <authorList>
            <consortium name="Pathogen Informatics"/>
        </authorList>
    </citation>
    <scope>NUCLEOTIDE SEQUENCE [LARGE SCALE GENOMIC DNA]</scope>
</reference>
<dbReference type="Gene3D" id="2.40.160.50">
    <property type="entry name" value="membrane protein fhac: a member of the omp85/tpsb transporter family"/>
    <property type="match status" value="1"/>
</dbReference>
<evidence type="ECO:0000256" key="2">
    <source>
        <dbReference type="ARBA" id="ARBA00010913"/>
    </source>
</evidence>
<organism evidence="9">
    <name type="scientific">Thelazia callipaeda</name>
    <name type="common">Oriental eyeworm</name>
    <name type="synonym">Parasitic nematode</name>
    <dbReference type="NCBI Taxonomy" id="103827"/>
    <lineage>
        <taxon>Eukaryota</taxon>
        <taxon>Metazoa</taxon>
        <taxon>Ecdysozoa</taxon>
        <taxon>Nematoda</taxon>
        <taxon>Chromadorea</taxon>
        <taxon>Rhabditida</taxon>
        <taxon>Spirurina</taxon>
        <taxon>Spiruromorpha</taxon>
        <taxon>Thelazioidea</taxon>
        <taxon>Thelaziidae</taxon>
        <taxon>Thelazia</taxon>
    </lineage>
</organism>
<keyword evidence="4" id="KW-0812">Transmembrane</keyword>
<evidence type="ECO:0000313" key="9">
    <source>
        <dbReference type="WBParaSite" id="TCLT_0000734701-mRNA-1"/>
    </source>
</evidence>
<keyword evidence="8" id="KW-1185">Reference proteome</keyword>
<accession>A0A158RCE5</accession>
<reference evidence="9" key="1">
    <citation type="submission" date="2016-04" db="UniProtKB">
        <authorList>
            <consortium name="WormBaseParasite"/>
        </authorList>
    </citation>
    <scope>IDENTIFICATION</scope>
</reference>
<dbReference type="GO" id="GO:0005741">
    <property type="term" value="C:mitochondrial outer membrane"/>
    <property type="evidence" value="ECO:0007669"/>
    <property type="project" value="UniProtKB-SubCell"/>
</dbReference>
<name>A0A158RCE5_THECL</name>
<dbReference type="PANTHER" id="PTHR12815:SF18">
    <property type="entry name" value="SORTING AND ASSEMBLY MACHINERY COMPONENT 50 HOMOLOG"/>
    <property type="match status" value="1"/>
</dbReference>
<comment type="subcellular location">
    <subcellularLocation>
        <location evidence="1">Mitochondrion outer membrane</location>
        <topology evidence="1">Multi-pass membrane protein</topology>
    </subcellularLocation>
</comment>
<proteinExistence type="inferred from homology"/>
<keyword evidence="3" id="KW-1134">Transmembrane beta strand</keyword>